<proteinExistence type="predicted"/>
<name>A0A4U6WYG0_9PEZI</name>
<dbReference type="EMBL" id="PJEX01001402">
    <property type="protein sequence ID" value="TKW48218.1"/>
    <property type="molecule type" value="Genomic_DNA"/>
</dbReference>
<dbReference type="Proteomes" id="UP000310108">
    <property type="component" value="Unassembled WGS sequence"/>
</dbReference>
<sequence length="71" mass="7922">MTRKPHGGDRDVPWGAVLGEGSTECISPHHHTTMVCSTVYGYYIVHRIHRSILPSRRRPFGGMLSQGISPH</sequence>
<organism evidence="1 2">
    <name type="scientific">Colletotrichum tanaceti</name>
    <dbReference type="NCBI Taxonomy" id="1306861"/>
    <lineage>
        <taxon>Eukaryota</taxon>
        <taxon>Fungi</taxon>
        <taxon>Dikarya</taxon>
        <taxon>Ascomycota</taxon>
        <taxon>Pezizomycotina</taxon>
        <taxon>Sordariomycetes</taxon>
        <taxon>Hypocreomycetidae</taxon>
        <taxon>Glomerellales</taxon>
        <taxon>Glomerellaceae</taxon>
        <taxon>Colletotrichum</taxon>
        <taxon>Colletotrichum destructivum species complex</taxon>
    </lineage>
</organism>
<dbReference type="AlphaFoldDB" id="A0A4U6WYG0"/>
<evidence type="ECO:0000313" key="1">
    <source>
        <dbReference type="EMBL" id="TKW48218.1"/>
    </source>
</evidence>
<accession>A0A4U6WYG0</accession>
<gene>
    <name evidence="1" type="ORF">CTA1_7978</name>
</gene>
<keyword evidence="2" id="KW-1185">Reference proteome</keyword>
<evidence type="ECO:0000313" key="2">
    <source>
        <dbReference type="Proteomes" id="UP000310108"/>
    </source>
</evidence>
<protein>
    <submittedName>
        <fullName evidence="1">Uncharacterized protein</fullName>
    </submittedName>
</protein>
<comment type="caution">
    <text evidence="1">The sequence shown here is derived from an EMBL/GenBank/DDBJ whole genome shotgun (WGS) entry which is preliminary data.</text>
</comment>
<reference evidence="1 2" key="1">
    <citation type="journal article" date="2019" name="PLoS ONE">
        <title>Comparative genome analysis indicates high evolutionary potential of pathogenicity genes in Colletotrichum tanaceti.</title>
        <authorList>
            <person name="Lelwala R.V."/>
            <person name="Korhonen P.K."/>
            <person name="Young N.D."/>
            <person name="Scott J.B."/>
            <person name="Ades P.A."/>
            <person name="Gasser R.B."/>
            <person name="Taylor P.W.J."/>
        </authorList>
    </citation>
    <scope>NUCLEOTIDE SEQUENCE [LARGE SCALE GENOMIC DNA]</scope>
    <source>
        <strain evidence="1">BRIP57314</strain>
    </source>
</reference>